<dbReference type="InterPro" id="IPR036875">
    <property type="entry name" value="Znf_CCHC_sf"/>
</dbReference>
<dbReference type="PANTHER" id="PTHR46888:SF1">
    <property type="entry name" value="RIBONUCLEASE H"/>
    <property type="match status" value="1"/>
</dbReference>
<dbReference type="Gene3D" id="1.10.4020.10">
    <property type="entry name" value="DNA breaking-rejoining enzymes"/>
    <property type="match status" value="1"/>
</dbReference>
<reference evidence="5" key="3">
    <citation type="submission" date="2025-09" db="UniProtKB">
        <authorList>
            <consortium name="Ensembl"/>
        </authorList>
    </citation>
    <scope>IDENTIFICATION</scope>
</reference>
<name>A0AAR2M6Q4_PYGNA</name>
<keyword evidence="6" id="KW-1185">Reference proteome</keyword>
<dbReference type="GO" id="GO:0003676">
    <property type="term" value="F:nucleic acid binding"/>
    <property type="evidence" value="ECO:0007669"/>
    <property type="project" value="InterPro"/>
</dbReference>
<feature type="domain" description="SCAN box" evidence="4">
    <location>
        <begin position="3"/>
        <end position="66"/>
    </location>
</feature>
<protein>
    <recommendedName>
        <fullName evidence="7">CCHC-type domain-containing protein</fullName>
    </recommendedName>
</protein>
<organism evidence="5 6">
    <name type="scientific">Pygocentrus nattereri</name>
    <name type="common">Red-bellied piranha</name>
    <dbReference type="NCBI Taxonomy" id="42514"/>
    <lineage>
        <taxon>Eukaryota</taxon>
        <taxon>Metazoa</taxon>
        <taxon>Chordata</taxon>
        <taxon>Craniata</taxon>
        <taxon>Vertebrata</taxon>
        <taxon>Euteleostomi</taxon>
        <taxon>Actinopterygii</taxon>
        <taxon>Neopterygii</taxon>
        <taxon>Teleostei</taxon>
        <taxon>Ostariophysi</taxon>
        <taxon>Characiformes</taxon>
        <taxon>Characoidei</taxon>
        <taxon>Pygocentrus</taxon>
    </lineage>
</organism>
<dbReference type="Proteomes" id="UP001501920">
    <property type="component" value="Chromosome 11"/>
</dbReference>
<proteinExistence type="predicted"/>
<keyword evidence="1" id="KW-0479">Metal-binding</keyword>
<evidence type="ECO:0000259" key="3">
    <source>
        <dbReference type="PROSITE" id="PS50158"/>
    </source>
</evidence>
<sequence>MNGPKTLFTRLKSFYEKWMTPQAKSKEEIGATIIMEQYLSMVSPELRRWIIERNPFTAEEAVDMAEAFVAARLADGAFTLGKTVNKPRHHHESGGSGCMVWGGTKPQFSNTATQGSWRNSNRQTSRDSACGKNRSEKVFKCFNCNQFGHKMSACPASHNSSARLCYS</sequence>
<accession>A0AAR2M6Q4</accession>
<evidence type="ECO:0000259" key="4">
    <source>
        <dbReference type="PROSITE" id="PS50804"/>
    </source>
</evidence>
<dbReference type="InterPro" id="IPR038269">
    <property type="entry name" value="SCAN_sf"/>
</dbReference>
<dbReference type="SMART" id="SM00343">
    <property type="entry name" value="ZnF_C2HC"/>
    <property type="match status" value="1"/>
</dbReference>
<dbReference type="GeneTree" id="ENSGT01120000272011"/>
<evidence type="ECO:0000256" key="2">
    <source>
        <dbReference type="SAM" id="MobiDB-lite"/>
    </source>
</evidence>
<dbReference type="AlphaFoldDB" id="A0AAR2M6Q4"/>
<dbReference type="PROSITE" id="PS50158">
    <property type="entry name" value="ZF_CCHC"/>
    <property type="match status" value="1"/>
</dbReference>
<feature type="compositionally biased region" description="Polar residues" evidence="2">
    <location>
        <begin position="110"/>
        <end position="127"/>
    </location>
</feature>
<evidence type="ECO:0000256" key="1">
    <source>
        <dbReference type="PROSITE-ProRule" id="PRU00047"/>
    </source>
</evidence>
<evidence type="ECO:0008006" key="7">
    <source>
        <dbReference type="Google" id="ProtNLM"/>
    </source>
</evidence>
<dbReference type="Pfam" id="PF02023">
    <property type="entry name" value="SCAN"/>
    <property type="match status" value="1"/>
</dbReference>
<reference evidence="5 6" key="1">
    <citation type="submission" date="2020-10" db="EMBL/GenBank/DDBJ databases">
        <title>Pygocentrus nattereri (red-bellied piranha) genome, fPygNat1, primary haplotype.</title>
        <authorList>
            <person name="Myers G."/>
            <person name="Meyer A."/>
            <person name="Karagic N."/>
            <person name="Pippel M."/>
            <person name="Winkler S."/>
            <person name="Tracey A."/>
            <person name="Wood J."/>
            <person name="Formenti G."/>
            <person name="Howe K."/>
            <person name="Fedrigo O."/>
            <person name="Jarvis E.D."/>
        </authorList>
    </citation>
    <scope>NUCLEOTIDE SEQUENCE [LARGE SCALE GENOMIC DNA]</scope>
</reference>
<dbReference type="Ensembl" id="ENSPNAT00000083572.1">
    <property type="protein sequence ID" value="ENSPNAP00000082886.1"/>
    <property type="gene ID" value="ENSPNAG00000036827.1"/>
</dbReference>
<dbReference type="PANTHER" id="PTHR46888">
    <property type="entry name" value="ZINC KNUCKLE DOMAINCONTAINING PROTEIN-RELATED"/>
    <property type="match status" value="1"/>
</dbReference>
<feature type="region of interest" description="Disordered" evidence="2">
    <location>
        <begin position="110"/>
        <end position="129"/>
    </location>
</feature>
<keyword evidence="1" id="KW-0863">Zinc-finger</keyword>
<dbReference type="SUPFAM" id="SSF57756">
    <property type="entry name" value="Retrovirus zinc finger-like domains"/>
    <property type="match status" value="1"/>
</dbReference>
<dbReference type="InterPro" id="IPR001878">
    <property type="entry name" value="Znf_CCHC"/>
</dbReference>
<evidence type="ECO:0000313" key="5">
    <source>
        <dbReference type="Ensembl" id="ENSPNAP00000082886.1"/>
    </source>
</evidence>
<evidence type="ECO:0000313" key="6">
    <source>
        <dbReference type="Proteomes" id="UP001501920"/>
    </source>
</evidence>
<dbReference type="SUPFAM" id="SSF47353">
    <property type="entry name" value="Retrovirus capsid dimerization domain-like"/>
    <property type="match status" value="1"/>
</dbReference>
<dbReference type="GO" id="GO:0008270">
    <property type="term" value="F:zinc ion binding"/>
    <property type="evidence" value="ECO:0007669"/>
    <property type="project" value="UniProtKB-KW"/>
</dbReference>
<dbReference type="PROSITE" id="PS50804">
    <property type="entry name" value="SCAN_BOX"/>
    <property type="match status" value="1"/>
</dbReference>
<reference evidence="5" key="2">
    <citation type="submission" date="2025-08" db="UniProtKB">
        <authorList>
            <consortium name="Ensembl"/>
        </authorList>
    </citation>
    <scope>IDENTIFICATION</scope>
</reference>
<dbReference type="InterPro" id="IPR003309">
    <property type="entry name" value="SCAN_dom"/>
</dbReference>
<keyword evidence="1" id="KW-0862">Zinc</keyword>
<feature type="domain" description="CCHC-type" evidence="3">
    <location>
        <begin position="140"/>
        <end position="155"/>
    </location>
</feature>